<dbReference type="Proteomes" id="UP000532162">
    <property type="component" value="Unassembled WGS sequence"/>
</dbReference>
<accession>A0A7Z0ZUL1</accession>
<name>A0A7Z0ZUL1_9HYPH</name>
<organism evidence="1 2">
    <name type="scientific">Rhizobium changzhiense</name>
    <dbReference type="NCBI Taxonomy" id="2692317"/>
    <lineage>
        <taxon>Bacteria</taxon>
        <taxon>Pseudomonadati</taxon>
        <taxon>Pseudomonadota</taxon>
        <taxon>Alphaproteobacteria</taxon>
        <taxon>Hyphomicrobiales</taxon>
        <taxon>Rhizobiaceae</taxon>
        <taxon>Rhizobium/Agrobacterium group</taxon>
        <taxon>Rhizobium</taxon>
    </lineage>
</organism>
<reference evidence="1 2" key="1">
    <citation type="submission" date="2020-07" db="EMBL/GenBank/DDBJ databases">
        <authorList>
            <person name="Sun Q."/>
        </authorList>
    </citation>
    <scope>NUCLEOTIDE SEQUENCE [LARGE SCALE GENOMIC DNA]</scope>
    <source>
        <strain evidence="1 2">WYCCWR 11290</strain>
    </source>
</reference>
<protein>
    <submittedName>
        <fullName evidence="1">Uncharacterized protein</fullName>
    </submittedName>
</protein>
<evidence type="ECO:0000313" key="2">
    <source>
        <dbReference type="Proteomes" id="UP000532162"/>
    </source>
</evidence>
<dbReference type="EMBL" id="JACCPJ010000009">
    <property type="protein sequence ID" value="NZD64556.1"/>
    <property type="molecule type" value="Genomic_DNA"/>
</dbReference>
<gene>
    <name evidence="1" type="ORF">HX900_26140</name>
</gene>
<sequence>MAAYDEAYERAYEALDSALLIIGRAVPRPSVARTVTGEAYRYKEQSPQQALVLKCVRMLSALQALKVLLNHRLVLDAGSMMRISDEIGHDIMFIAGPILFNRPPEARHKQFLDEFFQEEFGARNPLLSRNKRDRVSRRHIRAYNARTYSAPDGDTSKAVHVTELIDGVFSGFIHGAGAHIMDSFDGLDFQTDLSPGSHPLVAMEDQICQYIQRTIMAFCFSAMAIGRQDVFDVLYRLNGDLFDEYGELLGASSAQSRPRS</sequence>
<dbReference type="AlphaFoldDB" id="A0A7Z0ZUL1"/>
<comment type="caution">
    <text evidence="1">The sequence shown here is derived from an EMBL/GenBank/DDBJ whole genome shotgun (WGS) entry which is preliminary data.</text>
</comment>
<dbReference type="RefSeq" id="WP_180696367.1">
    <property type="nucleotide sequence ID" value="NZ_JACCPJ010000009.1"/>
</dbReference>
<proteinExistence type="predicted"/>
<evidence type="ECO:0000313" key="1">
    <source>
        <dbReference type="EMBL" id="NZD64556.1"/>
    </source>
</evidence>